<dbReference type="InterPro" id="IPR018461">
    <property type="entry name" value="Na/H_Antiport_NhaC-like_C"/>
</dbReference>
<accession>A0ABW2K5U0</accession>
<name>A0ABW2K5U0_9BACI</name>
<evidence type="ECO:0000256" key="6">
    <source>
        <dbReference type="SAM" id="Phobius"/>
    </source>
</evidence>
<sequence>MEGTIYSLIPAVLMLILVIATRKVILSLGAGIILGALMLSQFNILEGAQAIWSNFYSIFISEGALNTGNLYLLTFLLLLGVTTAFMTASGGSRAFGRWAVQRIQTRRGAKLVPALLGIIIFIDDYFNALAVGQVARPVTDRYKISRAKLAYYIDSTSAPITVISPISSWGAYIIGTIGSILAANEIVQYQALEAFVKMIPANLYVFAALLLVFLTIFLKLDLGAMRTHERRAVSTGELTNPKNGVAPGDLNNEFKEHEHGRISHLVMPIAALILGTVGSMIVTGMQNTEGNVSLLSIFENTNVNISLFIGGLVAVLVSAGLYIKQPEPKSGMGHVTFEGFKAMLPAIYILIFAWMIGDVIGQLETGEYLAEQVERSSISNAYLPLLLFIVSGFMALSTGTSWGTFGIMLPIAGEIAAVTDVTLILPALSAVLAGAVFGDHCSPISDTTILSSTGAGSNHIDHVITQLPYALIAAFAASVGYIVLGFTGQILLPLIVTLAIVILISLLTHIVLRSKTIKD</sequence>
<protein>
    <submittedName>
        <fullName evidence="8">Na+/H+ antiporter NhaC family protein</fullName>
    </submittedName>
</protein>
<evidence type="ECO:0000256" key="4">
    <source>
        <dbReference type="ARBA" id="ARBA00022989"/>
    </source>
</evidence>
<proteinExistence type="predicted"/>
<comment type="caution">
    <text evidence="8">The sequence shown here is derived from an EMBL/GenBank/DDBJ whole genome shotgun (WGS) entry which is preliminary data.</text>
</comment>
<feature type="transmembrane region" description="Helical" evidence="6">
    <location>
        <begin position="203"/>
        <end position="222"/>
    </location>
</feature>
<organism evidence="8 9">
    <name type="scientific">Halobacillus campisalis</name>
    <dbReference type="NCBI Taxonomy" id="435909"/>
    <lineage>
        <taxon>Bacteria</taxon>
        <taxon>Bacillati</taxon>
        <taxon>Bacillota</taxon>
        <taxon>Bacilli</taxon>
        <taxon>Bacillales</taxon>
        <taxon>Bacillaceae</taxon>
        <taxon>Halobacillus</taxon>
    </lineage>
</organism>
<keyword evidence="3 6" id="KW-0812">Transmembrane</keyword>
<keyword evidence="5 6" id="KW-0472">Membrane</keyword>
<evidence type="ECO:0000259" key="7">
    <source>
        <dbReference type="Pfam" id="PF03553"/>
    </source>
</evidence>
<feature type="domain" description="Na+/H+ antiporter NhaC-like C-terminal" evidence="7">
    <location>
        <begin position="162"/>
        <end position="486"/>
    </location>
</feature>
<comment type="subcellular location">
    <subcellularLocation>
        <location evidence="1">Cell membrane</location>
        <topology evidence="1">Multi-pass membrane protein</topology>
    </subcellularLocation>
</comment>
<feature type="transmembrane region" description="Helical" evidence="6">
    <location>
        <begin position="305"/>
        <end position="323"/>
    </location>
</feature>
<dbReference type="PANTHER" id="PTHR43478:SF1">
    <property type="entry name" value="NA+_H+ ANTIPORTER NHAC-LIKE C-TERMINAL DOMAIN-CONTAINING PROTEIN"/>
    <property type="match status" value="1"/>
</dbReference>
<evidence type="ECO:0000313" key="9">
    <source>
        <dbReference type="Proteomes" id="UP001596494"/>
    </source>
</evidence>
<evidence type="ECO:0000256" key="1">
    <source>
        <dbReference type="ARBA" id="ARBA00004651"/>
    </source>
</evidence>
<feature type="transmembrane region" description="Helical" evidence="6">
    <location>
        <begin position="265"/>
        <end position="285"/>
    </location>
</feature>
<evidence type="ECO:0000256" key="3">
    <source>
        <dbReference type="ARBA" id="ARBA00022692"/>
    </source>
</evidence>
<feature type="transmembrane region" description="Helical" evidence="6">
    <location>
        <begin position="381"/>
        <end position="399"/>
    </location>
</feature>
<keyword evidence="4 6" id="KW-1133">Transmembrane helix</keyword>
<evidence type="ECO:0000256" key="2">
    <source>
        <dbReference type="ARBA" id="ARBA00022475"/>
    </source>
</evidence>
<dbReference type="PANTHER" id="PTHR43478">
    <property type="entry name" value="NA+/H+ ANTIPORTER-RELATED"/>
    <property type="match status" value="1"/>
</dbReference>
<keyword evidence="9" id="KW-1185">Reference proteome</keyword>
<keyword evidence="2" id="KW-1003">Cell membrane</keyword>
<dbReference type="Proteomes" id="UP001596494">
    <property type="component" value="Unassembled WGS sequence"/>
</dbReference>
<dbReference type="Pfam" id="PF03553">
    <property type="entry name" value="Na_H_antiporter"/>
    <property type="match status" value="1"/>
</dbReference>
<feature type="transmembrane region" description="Helical" evidence="6">
    <location>
        <begin position="467"/>
        <end position="484"/>
    </location>
</feature>
<feature type="transmembrane region" description="Helical" evidence="6">
    <location>
        <begin position="490"/>
        <end position="512"/>
    </location>
</feature>
<feature type="transmembrane region" description="Helical" evidence="6">
    <location>
        <begin position="111"/>
        <end position="135"/>
    </location>
</feature>
<dbReference type="RefSeq" id="WP_289215972.1">
    <property type="nucleotide sequence ID" value="NZ_JAPVRC010000004.1"/>
</dbReference>
<dbReference type="EMBL" id="JBHTBY010000013">
    <property type="protein sequence ID" value="MFC7322181.1"/>
    <property type="molecule type" value="Genomic_DNA"/>
</dbReference>
<feature type="transmembrane region" description="Helical" evidence="6">
    <location>
        <begin position="12"/>
        <end position="39"/>
    </location>
</feature>
<feature type="transmembrane region" description="Helical" evidence="6">
    <location>
        <begin position="70"/>
        <end position="90"/>
    </location>
</feature>
<gene>
    <name evidence="8" type="ORF">ACFQMN_14995</name>
</gene>
<feature type="transmembrane region" description="Helical" evidence="6">
    <location>
        <begin position="343"/>
        <end position="361"/>
    </location>
</feature>
<evidence type="ECO:0000313" key="8">
    <source>
        <dbReference type="EMBL" id="MFC7322181.1"/>
    </source>
</evidence>
<reference evidence="9" key="1">
    <citation type="journal article" date="2019" name="Int. J. Syst. Evol. Microbiol.">
        <title>The Global Catalogue of Microorganisms (GCM) 10K type strain sequencing project: providing services to taxonomists for standard genome sequencing and annotation.</title>
        <authorList>
            <consortium name="The Broad Institute Genomics Platform"/>
            <consortium name="The Broad Institute Genome Sequencing Center for Infectious Disease"/>
            <person name="Wu L."/>
            <person name="Ma J."/>
        </authorList>
    </citation>
    <scope>NUCLEOTIDE SEQUENCE [LARGE SCALE GENOMIC DNA]</scope>
    <source>
        <strain evidence="9">CCUG 73951</strain>
    </source>
</reference>
<evidence type="ECO:0000256" key="5">
    <source>
        <dbReference type="ARBA" id="ARBA00023136"/>
    </source>
</evidence>